<feature type="transmembrane region" description="Helical" evidence="8">
    <location>
        <begin position="333"/>
        <end position="352"/>
    </location>
</feature>
<dbReference type="Pfam" id="PF13231">
    <property type="entry name" value="PMT_2"/>
    <property type="match status" value="1"/>
</dbReference>
<keyword evidence="6 8" id="KW-1133">Transmembrane helix</keyword>
<evidence type="ECO:0000256" key="5">
    <source>
        <dbReference type="ARBA" id="ARBA00022692"/>
    </source>
</evidence>
<feature type="transmembrane region" description="Helical" evidence="8">
    <location>
        <begin position="225"/>
        <end position="245"/>
    </location>
</feature>
<dbReference type="InterPro" id="IPR050297">
    <property type="entry name" value="LipidA_mod_glycosyltrf_83"/>
</dbReference>
<feature type="transmembrane region" description="Helical" evidence="8">
    <location>
        <begin position="197"/>
        <end position="213"/>
    </location>
</feature>
<keyword evidence="4" id="KW-0808">Transferase</keyword>
<keyword evidence="2" id="KW-1003">Cell membrane</keyword>
<dbReference type="Proteomes" id="UP000597617">
    <property type="component" value="Unassembled WGS sequence"/>
</dbReference>
<evidence type="ECO:0000313" key="11">
    <source>
        <dbReference type="Proteomes" id="UP000597617"/>
    </source>
</evidence>
<feature type="transmembrane region" description="Helical" evidence="8">
    <location>
        <begin position="121"/>
        <end position="142"/>
    </location>
</feature>
<sequence length="565" mass="62183">MAAFTLFHARLGRVLTVLGVCLLSFFVNGGAPGISLMESRNLVAAREMVAGGSWLIPTMNQELRLAKPPLPTWAVAGWQLLIGPTENLGLLRVPAALAATLLVFFFWGLARELTRNHPGEATAPGRTAWLAALVLATSLLVVTTGREGQWDIFATSLAVGGLWRLMGGWQRPVWASYWWLAGAGILLGMAILSKGPVPLYALVLPFLLAYLVRQPAHRQAVRARAGGTVLAVGLALVIGGSWPLYVWLKVAPAARAVARVEIASWGERHTQPVWYYWPFFAFTGLWALVALAALVWPYARPRLRGFLPYGVVLGWVLLALLLLSIVPEKKERYMLPLMPPLALLVAGLLSYWQNLLRTGRPELRDNSPDSWLMRTWGALLLLLLLALPIVMVLTGFPSFGWGSLRFGLMLLLAVGLGAGLVWQGIARRRVNFLIGTTLLMVAGILVLVMPAYPLWEGRRDVPGQRQLRQVGQAPALRAVQRWYSLDTMHVKQVWAAGRAVPIWHPSVAQLASLSQPVVVLSAQPARQKLPAGWAGYFRISRQDSFYLDRGSKSGVWYIARLDAVR</sequence>
<name>A0ABS0IP22_9BACT</name>
<protein>
    <submittedName>
        <fullName evidence="10">Glycosyltransferase family 39 protein</fullName>
    </submittedName>
</protein>
<gene>
    <name evidence="10" type="ORF">I2I05_21350</name>
</gene>
<keyword evidence="5 8" id="KW-0812">Transmembrane</keyword>
<keyword evidence="7 8" id="KW-0472">Membrane</keyword>
<comment type="subcellular location">
    <subcellularLocation>
        <location evidence="1">Cell membrane</location>
        <topology evidence="1">Multi-pass membrane protein</topology>
    </subcellularLocation>
</comment>
<evidence type="ECO:0000256" key="6">
    <source>
        <dbReference type="ARBA" id="ARBA00022989"/>
    </source>
</evidence>
<feature type="transmembrane region" description="Helical" evidence="8">
    <location>
        <begin position="173"/>
        <end position="191"/>
    </location>
</feature>
<proteinExistence type="predicted"/>
<evidence type="ECO:0000256" key="4">
    <source>
        <dbReference type="ARBA" id="ARBA00022679"/>
    </source>
</evidence>
<evidence type="ECO:0000256" key="8">
    <source>
        <dbReference type="SAM" id="Phobius"/>
    </source>
</evidence>
<dbReference type="RefSeq" id="WP_196284302.1">
    <property type="nucleotide sequence ID" value="NZ_JADQDQ010000023.1"/>
</dbReference>
<dbReference type="InterPro" id="IPR038731">
    <property type="entry name" value="RgtA/B/C-like"/>
</dbReference>
<feature type="domain" description="Glycosyltransferase RgtA/B/C/D-like" evidence="9">
    <location>
        <begin position="67"/>
        <end position="238"/>
    </location>
</feature>
<dbReference type="PANTHER" id="PTHR33908:SF3">
    <property type="entry name" value="UNDECAPRENYL PHOSPHATE-ALPHA-4-AMINO-4-DEOXY-L-ARABINOSE ARABINOSYL TRANSFERASE"/>
    <property type="match status" value="1"/>
</dbReference>
<reference evidence="10 11" key="1">
    <citation type="submission" date="2020-11" db="EMBL/GenBank/DDBJ databases">
        <authorList>
            <person name="Kim M.K."/>
        </authorList>
    </citation>
    <scope>NUCLEOTIDE SEQUENCE [LARGE SCALE GENOMIC DNA]</scope>
    <source>
        <strain evidence="10 11">BT683</strain>
    </source>
</reference>
<organism evidence="10 11">
    <name type="scientific">Hymenobacter jeongseonensis</name>
    <dbReference type="NCBI Taxonomy" id="2791027"/>
    <lineage>
        <taxon>Bacteria</taxon>
        <taxon>Pseudomonadati</taxon>
        <taxon>Bacteroidota</taxon>
        <taxon>Cytophagia</taxon>
        <taxon>Cytophagales</taxon>
        <taxon>Hymenobacteraceae</taxon>
        <taxon>Hymenobacter</taxon>
    </lineage>
</organism>
<feature type="transmembrane region" description="Helical" evidence="8">
    <location>
        <begin position="89"/>
        <end position="109"/>
    </location>
</feature>
<evidence type="ECO:0000313" key="10">
    <source>
        <dbReference type="EMBL" id="MBF9239952.1"/>
    </source>
</evidence>
<accession>A0ABS0IP22</accession>
<evidence type="ECO:0000259" key="9">
    <source>
        <dbReference type="Pfam" id="PF13231"/>
    </source>
</evidence>
<dbReference type="EMBL" id="JADQDQ010000023">
    <property type="protein sequence ID" value="MBF9239952.1"/>
    <property type="molecule type" value="Genomic_DNA"/>
</dbReference>
<feature type="transmembrane region" description="Helical" evidence="8">
    <location>
        <begin position="274"/>
        <end position="299"/>
    </location>
</feature>
<feature type="transmembrane region" description="Helical" evidence="8">
    <location>
        <begin position="373"/>
        <end position="394"/>
    </location>
</feature>
<evidence type="ECO:0000256" key="3">
    <source>
        <dbReference type="ARBA" id="ARBA00022676"/>
    </source>
</evidence>
<feature type="transmembrane region" description="Helical" evidence="8">
    <location>
        <begin position="306"/>
        <end position="327"/>
    </location>
</feature>
<comment type="caution">
    <text evidence="10">The sequence shown here is derived from an EMBL/GenBank/DDBJ whole genome shotgun (WGS) entry which is preliminary data.</text>
</comment>
<keyword evidence="11" id="KW-1185">Reference proteome</keyword>
<dbReference type="PANTHER" id="PTHR33908">
    <property type="entry name" value="MANNOSYLTRANSFERASE YKCB-RELATED"/>
    <property type="match status" value="1"/>
</dbReference>
<keyword evidence="3" id="KW-0328">Glycosyltransferase</keyword>
<evidence type="ECO:0000256" key="7">
    <source>
        <dbReference type="ARBA" id="ARBA00023136"/>
    </source>
</evidence>
<feature type="transmembrane region" description="Helical" evidence="8">
    <location>
        <begin position="406"/>
        <end position="425"/>
    </location>
</feature>
<feature type="transmembrane region" description="Helical" evidence="8">
    <location>
        <begin position="432"/>
        <end position="455"/>
    </location>
</feature>
<evidence type="ECO:0000256" key="1">
    <source>
        <dbReference type="ARBA" id="ARBA00004651"/>
    </source>
</evidence>
<evidence type="ECO:0000256" key="2">
    <source>
        <dbReference type="ARBA" id="ARBA00022475"/>
    </source>
</evidence>